<dbReference type="EMBL" id="GL870947">
    <property type="protein sequence ID" value="EGC40034.1"/>
    <property type="molecule type" value="Genomic_DNA"/>
</dbReference>
<keyword evidence="2 4" id="KW-0442">Lipid degradation</keyword>
<feature type="active site" description="Nucleophile" evidence="4">
    <location>
        <position position="797"/>
    </location>
</feature>
<dbReference type="GO" id="GO:0016042">
    <property type="term" value="P:lipid catabolic process"/>
    <property type="evidence" value="ECO:0007669"/>
    <property type="project" value="UniProtKB-UniRule"/>
</dbReference>
<dbReference type="PANTHER" id="PTHR24185">
    <property type="entry name" value="CALCIUM-INDEPENDENT PHOSPHOLIPASE A2-GAMMA"/>
    <property type="match status" value="1"/>
</dbReference>
<dbReference type="GO" id="GO:0019369">
    <property type="term" value="P:arachidonate metabolic process"/>
    <property type="evidence" value="ECO:0000318"/>
    <property type="project" value="GO_Central"/>
</dbReference>
<dbReference type="OrthoDB" id="19520at2759"/>
<dbReference type="AlphaFoldDB" id="F0Z7K5"/>
<keyword evidence="7" id="KW-1185">Reference proteome</keyword>
<feature type="short sequence motif" description="GXGXXG" evidence="4">
    <location>
        <begin position="762"/>
        <end position="767"/>
    </location>
</feature>
<keyword evidence="3 4" id="KW-0443">Lipid metabolism</keyword>
<dbReference type="VEuPathDB" id="AmoebaDB:DICPUDRAFT_74383"/>
<dbReference type="GO" id="GO:0016020">
    <property type="term" value="C:membrane"/>
    <property type="evidence" value="ECO:0000318"/>
    <property type="project" value="GO_Central"/>
</dbReference>
<dbReference type="Proteomes" id="UP000001064">
    <property type="component" value="Unassembled WGS sequence"/>
</dbReference>
<feature type="short sequence motif" description="DGA/G" evidence="4">
    <location>
        <begin position="937"/>
        <end position="939"/>
    </location>
</feature>
<organism evidence="6 7">
    <name type="scientific">Dictyostelium purpureum</name>
    <name type="common">Slime mold</name>
    <dbReference type="NCBI Taxonomy" id="5786"/>
    <lineage>
        <taxon>Eukaryota</taxon>
        <taxon>Amoebozoa</taxon>
        <taxon>Evosea</taxon>
        <taxon>Eumycetozoa</taxon>
        <taxon>Dictyostelia</taxon>
        <taxon>Dictyosteliales</taxon>
        <taxon>Dictyosteliaceae</taxon>
        <taxon>Dictyostelium</taxon>
    </lineage>
</organism>
<dbReference type="RefSeq" id="XP_003283383.1">
    <property type="nucleotide sequence ID" value="XM_003283335.1"/>
</dbReference>
<dbReference type="Pfam" id="PF01734">
    <property type="entry name" value="Patatin"/>
    <property type="match status" value="1"/>
</dbReference>
<evidence type="ECO:0000313" key="7">
    <source>
        <dbReference type="Proteomes" id="UP000001064"/>
    </source>
</evidence>
<feature type="active site" description="Proton acceptor" evidence="4">
    <location>
        <position position="937"/>
    </location>
</feature>
<evidence type="ECO:0000259" key="5">
    <source>
        <dbReference type="PROSITE" id="PS51635"/>
    </source>
</evidence>
<dbReference type="InterPro" id="IPR016035">
    <property type="entry name" value="Acyl_Trfase/lysoPLipase"/>
</dbReference>
<feature type="domain" description="PNPLA" evidence="5">
    <location>
        <begin position="758"/>
        <end position="950"/>
    </location>
</feature>
<dbReference type="KEGG" id="dpp:DICPUDRAFT_74383"/>
<dbReference type="PROSITE" id="PS51635">
    <property type="entry name" value="PNPLA"/>
    <property type="match status" value="1"/>
</dbReference>
<evidence type="ECO:0000256" key="3">
    <source>
        <dbReference type="ARBA" id="ARBA00023098"/>
    </source>
</evidence>
<gene>
    <name evidence="6" type="ORF">DICPUDRAFT_74383</name>
</gene>
<dbReference type="CDD" id="cd07199">
    <property type="entry name" value="Pat17_PNPLA8_PNPLA9_like"/>
    <property type="match status" value="1"/>
</dbReference>
<dbReference type="FunCoup" id="F0Z7K5">
    <property type="interactions" value="1"/>
</dbReference>
<feature type="short sequence motif" description="GXSXG" evidence="4">
    <location>
        <begin position="795"/>
        <end position="799"/>
    </location>
</feature>
<dbReference type="Gene3D" id="3.40.1090.10">
    <property type="entry name" value="Cytosolic phospholipase A2 catalytic domain"/>
    <property type="match status" value="1"/>
</dbReference>
<sequence>METGIKGNKFIKDDIENTPNSFSLKEYVFTHVKKCDYHSITFTKYCVKDGAGVCIRCDHHKHCLKNKNNIIEYREYLDTVFFVKYGLLTESYKNINDYNLAMDIGNKFLMIDYAERVLSYGPKWSNIGLSDGDPFLSVGFVGYSGGGKSTVIASLCEDDSLGKYNHPIPAVFSSSDSTSSDLNSFIGGTLGTSEKLKYIIFDSEGMGGTLVPAMLQKLEKKMDSYINDFKQYRSSIVQIALPRLLYIVSDVLVFTFKGDPKEKSKVGKKILKFAEVSTGIPNNTLRPHLIILLNRQTTTKEYDDVEFATKDFFKGAETSLYDSLKICYESITVIYLPNIHELEFDSFFRYQRQIILLKSIISCKVNESYAHKKNIGFSLNKKNNMERISNIIGFLNNSPKDAPDLSLLNSSCIKRSSFEDEVDDLVVRETRRASLKIEEKKDEQTTIFKIAKKPFIGNSTISAIGNNRQRFNSAIGVQNNSTVKENQKIYRNNTESDLLKMNSSKEIKYINEKIIIVDKKEQNISTDRKRKISNNLFSYFKRCYNVLNKSGKTRRECYQISVEQLKSKVFLTYFLFLQRNNISQEDNLTIYEEFLWILNTVSDNVSNYIPCKEMIDGKYHCINLKGMHNFHISKETEQKKIGFLKKVGTNGVIDSPFKMEGSYTPMLQYESLADYLKKMLLNPENISKGFEDLEIKNSSEFCVKCLLDSPIIPFDCDHMLCVSCSEANGFNCPCDGCIGKIQYKKEIDFTPSMGSRILTLDGGGIRGIVECCILQRIQEELYDIEITKLFDLIIGTSTGGIISLGLGATDKSPKTLIDTFEKMATDVFSSSIARKFVSLFKLTTKYSRSSLHECLKAEIGNVKLTNTFKKTRIGVTSVTEESGGPTDCFYINYPRKVNSESLSKYINYSSCIDGAEATSAAPTYFPPFVFENRKFYDGGIKNNNPCLVAMDEHTSLWGNKTIDVFVSLGTGEFSYKRSKNDNILELANLFVNLLSEVELSWKKLHEKKNISEGENSFRINVPFTDLKSEIGLDDKRQDSIKILKSSSEKILGNKNLSLAINKILSSLFYLNNLQWCNESQTLEGIIMCRLNSLPKELVNQINDSKPFFILDPKNNKLVDFEMEINVKHDSPCNIPFRIINPPNQIDIVCALVSKSKFKNNSSISGCPFILNRDYKFYNIYIKKNIQA</sequence>
<keyword evidence="1 4" id="KW-0378">Hydrolase</keyword>
<dbReference type="InParanoid" id="F0Z7K5"/>
<dbReference type="GO" id="GO:0047499">
    <property type="term" value="F:calcium-independent phospholipase A2 activity"/>
    <property type="evidence" value="ECO:0000318"/>
    <property type="project" value="GO_Central"/>
</dbReference>
<dbReference type="eggNOG" id="KOG4231">
    <property type="taxonomic scope" value="Eukaryota"/>
</dbReference>
<evidence type="ECO:0000256" key="4">
    <source>
        <dbReference type="PROSITE-ProRule" id="PRU01161"/>
    </source>
</evidence>
<dbReference type="SUPFAM" id="SSF52151">
    <property type="entry name" value="FabD/lysophospholipase-like"/>
    <property type="match status" value="1"/>
</dbReference>
<protein>
    <recommendedName>
        <fullName evidence="5">PNPLA domain-containing protein</fullName>
    </recommendedName>
</protein>
<reference evidence="7" key="1">
    <citation type="journal article" date="2011" name="Genome Biol.">
        <title>Comparative genomics of the social amoebae Dictyostelium discoideum and Dictyostelium purpureum.</title>
        <authorList>
            <consortium name="US DOE Joint Genome Institute (JGI-PGF)"/>
            <person name="Sucgang R."/>
            <person name="Kuo A."/>
            <person name="Tian X."/>
            <person name="Salerno W."/>
            <person name="Parikh A."/>
            <person name="Feasley C.L."/>
            <person name="Dalin E."/>
            <person name="Tu H."/>
            <person name="Huang E."/>
            <person name="Barry K."/>
            <person name="Lindquist E."/>
            <person name="Shapiro H."/>
            <person name="Bruce D."/>
            <person name="Schmutz J."/>
            <person name="Salamov A."/>
            <person name="Fey P."/>
            <person name="Gaudet P."/>
            <person name="Anjard C."/>
            <person name="Babu M.M."/>
            <person name="Basu S."/>
            <person name="Bushmanova Y."/>
            <person name="van der Wel H."/>
            <person name="Katoh-Kurasawa M."/>
            <person name="Dinh C."/>
            <person name="Coutinho P.M."/>
            <person name="Saito T."/>
            <person name="Elias M."/>
            <person name="Schaap P."/>
            <person name="Kay R.R."/>
            <person name="Henrissat B."/>
            <person name="Eichinger L."/>
            <person name="Rivero F."/>
            <person name="Putnam N.H."/>
            <person name="West C.M."/>
            <person name="Loomis W.F."/>
            <person name="Chisholm R.L."/>
            <person name="Shaulsky G."/>
            <person name="Strassmann J.E."/>
            <person name="Queller D.C."/>
            <person name="Kuspa A."/>
            <person name="Grigoriev I.V."/>
        </authorList>
    </citation>
    <scope>NUCLEOTIDE SEQUENCE [LARGE SCALE GENOMIC DNA]</scope>
    <source>
        <strain evidence="7">QSDP1</strain>
    </source>
</reference>
<evidence type="ECO:0000256" key="1">
    <source>
        <dbReference type="ARBA" id="ARBA00022801"/>
    </source>
</evidence>
<evidence type="ECO:0000313" key="6">
    <source>
        <dbReference type="EMBL" id="EGC40034.1"/>
    </source>
</evidence>
<dbReference type="InterPro" id="IPR002641">
    <property type="entry name" value="PNPLA_dom"/>
</dbReference>
<dbReference type="STRING" id="5786.F0Z7K5"/>
<dbReference type="GeneID" id="10509288"/>
<accession>F0Z7K5</accession>
<dbReference type="OMA" id="DINCYNG"/>
<name>F0Z7K5_DICPU</name>
<dbReference type="PANTHER" id="PTHR24185:SF1">
    <property type="entry name" value="CALCIUM-INDEPENDENT PHOSPHOLIPASE A2-GAMMA"/>
    <property type="match status" value="1"/>
</dbReference>
<proteinExistence type="predicted"/>
<evidence type="ECO:0000256" key="2">
    <source>
        <dbReference type="ARBA" id="ARBA00022963"/>
    </source>
</evidence>